<dbReference type="EMBL" id="KZ825474">
    <property type="protein sequence ID" value="PYI34726.1"/>
    <property type="molecule type" value="Genomic_DNA"/>
</dbReference>
<feature type="transmembrane region" description="Helical" evidence="1">
    <location>
        <begin position="20"/>
        <end position="40"/>
    </location>
</feature>
<keyword evidence="3" id="KW-1185">Reference proteome</keyword>
<keyword evidence="1" id="KW-0472">Membrane</keyword>
<name>A0A2V5JF61_9EURO</name>
<sequence length="105" mass="11632">MHLVEAQPLVEVGFDPLTSFVPASFPSVLLLSSLVFSWFFSTLARHSPIDPVKTIWLVLWTSTHGSFTSDSSTPHRRVDTFLLSFSTSSSTAALQEKGSRLQYSL</sequence>
<reference evidence="2 3" key="1">
    <citation type="submission" date="2018-02" db="EMBL/GenBank/DDBJ databases">
        <title>The genomes of Aspergillus section Nigri reveals drivers in fungal speciation.</title>
        <authorList>
            <consortium name="DOE Joint Genome Institute"/>
            <person name="Vesth T.C."/>
            <person name="Nybo J."/>
            <person name="Theobald S."/>
            <person name="Brandl J."/>
            <person name="Frisvad J.C."/>
            <person name="Nielsen K.F."/>
            <person name="Lyhne E.K."/>
            <person name="Kogle M.E."/>
            <person name="Kuo A."/>
            <person name="Riley R."/>
            <person name="Clum A."/>
            <person name="Nolan M."/>
            <person name="Lipzen A."/>
            <person name="Salamov A."/>
            <person name="Henrissat B."/>
            <person name="Wiebenga A."/>
            <person name="De vries R.P."/>
            <person name="Grigoriev I.V."/>
            <person name="Mortensen U.H."/>
            <person name="Andersen M.R."/>
            <person name="Baker S.E."/>
        </authorList>
    </citation>
    <scope>NUCLEOTIDE SEQUENCE [LARGE SCALE GENOMIC DNA]</scope>
    <source>
        <strain evidence="2 3">CBS 114.80</strain>
    </source>
</reference>
<proteinExistence type="predicted"/>
<protein>
    <submittedName>
        <fullName evidence="2">Uncharacterized protein</fullName>
    </submittedName>
</protein>
<gene>
    <name evidence="2" type="ORF">BP00DRAFT_422967</name>
</gene>
<evidence type="ECO:0000313" key="3">
    <source>
        <dbReference type="Proteomes" id="UP000248817"/>
    </source>
</evidence>
<dbReference type="Proteomes" id="UP000248817">
    <property type="component" value="Unassembled WGS sequence"/>
</dbReference>
<evidence type="ECO:0000256" key="1">
    <source>
        <dbReference type="SAM" id="Phobius"/>
    </source>
</evidence>
<keyword evidence="1" id="KW-1133">Transmembrane helix</keyword>
<keyword evidence="1" id="KW-0812">Transmembrane</keyword>
<accession>A0A2V5JF61</accession>
<organism evidence="2 3">
    <name type="scientific">Aspergillus indologenus CBS 114.80</name>
    <dbReference type="NCBI Taxonomy" id="1450541"/>
    <lineage>
        <taxon>Eukaryota</taxon>
        <taxon>Fungi</taxon>
        <taxon>Dikarya</taxon>
        <taxon>Ascomycota</taxon>
        <taxon>Pezizomycotina</taxon>
        <taxon>Eurotiomycetes</taxon>
        <taxon>Eurotiomycetidae</taxon>
        <taxon>Eurotiales</taxon>
        <taxon>Aspergillaceae</taxon>
        <taxon>Aspergillus</taxon>
        <taxon>Aspergillus subgen. Circumdati</taxon>
    </lineage>
</organism>
<evidence type="ECO:0000313" key="2">
    <source>
        <dbReference type="EMBL" id="PYI34726.1"/>
    </source>
</evidence>
<dbReference type="AlphaFoldDB" id="A0A2V5JF61"/>